<reference evidence="1" key="1">
    <citation type="submission" date="2009-07" db="EMBL/GenBank/DDBJ databases">
        <authorList>
            <person name="Weinstock G."/>
            <person name="Sodergren E."/>
            <person name="Clifton S."/>
            <person name="Fulton L."/>
            <person name="Fulton B."/>
            <person name="Courtney L."/>
            <person name="Fronick C."/>
            <person name="Harrison M."/>
            <person name="Strong C."/>
            <person name="Farmer C."/>
            <person name="Delahaunty K."/>
            <person name="Markovic C."/>
            <person name="Hall O."/>
            <person name="Minx P."/>
            <person name="Tomlinson C."/>
            <person name="Mitreva M."/>
            <person name="Nelson J."/>
            <person name="Hou S."/>
            <person name="Wollam A."/>
            <person name="Pepin K.H."/>
            <person name="Johnson M."/>
            <person name="Bhonagiri V."/>
            <person name="Nash W.E."/>
            <person name="Warren W."/>
            <person name="Chinwalla A."/>
            <person name="Mardis E.R."/>
            <person name="Wilson R.K."/>
        </authorList>
    </citation>
    <scope>NUCLEOTIDE SEQUENCE [LARGE SCALE GENOMIC DNA]</scope>
    <source>
        <strain evidence="1">DSM 14469</strain>
    </source>
</reference>
<dbReference type="AlphaFoldDB" id="C6LM48"/>
<evidence type="ECO:0000313" key="1">
    <source>
        <dbReference type="EMBL" id="EET58306.1"/>
    </source>
</evidence>
<comment type="caution">
    <text evidence="1">The sequence shown here is derived from an EMBL/GenBank/DDBJ whole genome shotgun (WGS) entry which is preliminary data.</text>
</comment>
<keyword evidence="2" id="KW-1185">Reference proteome</keyword>
<sequence length="244" mass="26809">MRVNIALAAAHSRRQPVVYVLARNHAVQVFQQNQQNIKIHLPHPQLGAISAHGSAGGADFNIPEHPGALLPDFRADAFPDCLAEGSVLKGIQYPAAGILQVPSCRTPFPGGIRQKDYRETNGNHQKYILFHLLQRFPVRQNQYYTVVPAAVFPQKAFQAASAQSFPESVSLSLFSHFFILYSIYNCQCAHGATSCRYKYMMLPDCSAQAVLPGFAPCIPAILASSIKQKAKPNLNADCKFVDSL</sequence>
<evidence type="ECO:0000313" key="2">
    <source>
        <dbReference type="Proteomes" id="UP000005561"/>
    </source>
</evidence>
<dbReference type="Proteomes" id="UP000005561">
    <property type="component" value="Unassembled WGS sequence"/>
</dbReference>
<dbReference type="EMBL" id="ACCL02000037">
    <property type="protein sequence ID" value="EET58306.1"/>
    <property type="molecule type" value="Genomic_DNA"/>
</dbReference>
<name>C6LM48_9FIRM</name>
<organism evidence="1 2">
    <name type="scientific">Marvinbryantia formatexigens DSM 14469</name>
    <dbReference type="NCBI Taxonomy" id="478749"/>
    <lineage>
        <taxon>Bacteria</taxon>
        <taxon>Bacillati</taxon>
        <taxon>Bacillota</taxon>
        <taxon>Clostridia</taxon>
        <taxon>Lachnospirales</taxon>
        <taxon>Lachnospiraceae</taxon>
        <taxon>Marvinbryantia</taxon>
    </lineage>
</organism>
<gene>
    <name evidence="1" type="ORF">BRYFOR_09747</name>
</gene>
<protein>
    <submittedName>
        <fullName evidence="1">Uncharacterized protein</fullName>
    </submittedName>
</protein>
<proteinExistence type="predicted"/>
<accession>C6LM48</accession>